<feature type="transmembrane region" description="Helical" evidence="7">
    <location>
        <begin position="133"/>
        <end position="151"/>
    </location>
</feature>
<evidence type="ECO:0000256" key="2">
    <source>
        <dbReference type="ARBA" id="ARBA00022475"/>
    </source>
</evidence>
<gene>
    <name evidence="9" type="ORF">KKC1_16520</name>
</gene>
<evidence type="ECO:0000256" key="3">
    <source>
        <dbReference type="ARBA" id="ARBA00022692"/>
    </source>
</evidence>
<evidence type="ECO:0000256" key="6">
    <source>
        <dbReference type="RuleBase" id="RU004057"/>
    </source>
</evidence>
<evidence type="ECO:0000313" key="10">
    <source>
        <dbReference type="Proteomes" id="UP000197032"/>
    </source>
</evidence>
<organism evidence="9 10">
    <name type="scientific">Calderihabitans maritimus</name>
    <dbReference type="NCBI Taxonomy" id="1246530"/>
    <lineage>
        <taxon>Bacteria</taxon>
        <taxon>Bacillati</taxon>
        <taxon>Bacillota</taxon>
        <taxon>Clostridia</taxon>
        <taxon>Neomoorellales</taxon>
        <taxon>Calderihabitantaceae</taxon>
        <taxon>Calderihabitans</taxon>
    </lineage>
</organism>
<sequence length="226" mass="24350">MVILPGSEYLGKILHIIAQSLLLPCILGLIILLIQALFHLGGLVAEFQQRRRERIKPITEFIATLPQNPNWQELIETGAVPAAFKPVMTAFLAESYRGEIVRRVLAEKLLSQEELAAAKVLAKTDMIARLGPVLGLMGTLIPLGPGLAALGRGDIQALAQAVIVAFDTTVVGLAAGGIASLISKARRRWYEEYLNGLEALLELCLGGEPVAQAEQKAVAFGGRRRV</sequence>
<dbReference type="Proteomes" id="UP000197032">
    <property type="component" value="Unassembled WGS sequence"/>
</dbReference>
<comment type="caution">
    <text evidence="9">The sequence shown here is derived from an EMBL/GenBank/DDBJ whole genome shotgun (WGS) entry which is preliminary data.</text>
</comment>
<accession>A0A1Z5HST3</accession>
<keyword evidence="6" id="KW-0813">Transport</keyword>
<keyword evidence="10" id="KW-1185">Reference proteome</keyword>
<keyword evidence="3 7" id="KW-0812">Transmembrane</keyword>
<proteinExistence type="inferred from homology"/>
<evidence type="ECO:0000256" key="4">
    <source>
        <dbReference type="ARBA" id="ARBA00022989"/>
    </source>
</evidence>
<reference evidence="10" key="1">
    <citation type="journal article" date="2017" name="Appl. Environ. Microbiol.">
        <title>Genomic analysis of Calderihabitans maritimus KKC1, a thermophilic hydrogenogenic carboxydotrophic bacterium isolated from marine sediment.</title>
        <authorList>
            <person name="Omae K."/>
            <person name="Yoneda Y."/>
            <person name="Fukuyama Y."/>
            <person name="Yoshida T."/>
            <person name="Sako Y."/>
        </authorList>
    </citation>
    <scope>NUCLEOTIDE SEQUENCE [LARGE SCALE GENOMIC DNA]</scope>
    <source>
        <strain evidence="10">KKC1</strain>
    </source>
</reference>
<name>A0A1Z5HST3_9FIRM</name>
<evidence type="ECO:0000256" key="5">
    <source>
        <dbReference type="ARBA" id="ARBA00023136"/>
    </source>
</evidence>
<keyword evidence="2" id="KW-1003">Cell membrane</keyword>
<keyword evidence="4 7" id="KW-1133">Transmembrane helix</keyword>
<dbReference type="GO" id="GO:0005886">
    <property type="term" value="C:plasma membrane"/>
    <property type="evidence" value="ECO:0007669"/>
    <property type="project" value="UniProtKB-SubCell"/>
</dbReference>
<keyword evidence="5 7" id="KW-0472">Membrane</keyword>
<evidence type="ECO:0000259" key="8">
    <source>
        <dbReference type="Pfam" id="PF01618"/>
    </source>
</evidence>
<comment type="similarity">
    <text evidence="6">Belongs to the exbB/tolQ family.</text>
</comment>
<dbReference type="Pfam" id="PF01618">
    <property type="entry name" value="MotA_ExbB"/>
    <property type="match status" value="1"/>
</dbReference>
<dbReference type="PANTHER" id="PTHR30625">
    <property type="entry name" value="PROTEIN TOLQ"/>
    <property type="match status" value="1"/>
</dbReference>
<feature type="transmembrane region" description="Helical" evidence="7">
    <location>
        <begin position="157"/>
        <end position="182"/>
    </location>
</feature>
<dbReference type="InterPro" id="IPR002898">
    <property type="entry name" value="MotA_ExbB_proton_chnl"/>
</dbReference>
<keyword evidence="6" id="KW-0653">Protein transport</keyword>
<evidence type="ECO:0000256" key="1">
    <source>
        <dbReference type="ARBA" id="ARBA00004651"/>
    </source>
</evidence>
<feature type="domain" description="MotA/TolQ/ExbB proton channel" evidence="8">
    <location>
        <begin position="95"/>
        <end position="194"/>
    </location>
</feature>
<protein>
    <submittedName>
        <fullName evidence="9">MotA/TolQ/ExbB proton channel</fullName>
    </submittedName>
</protein>
<dbReference type="GO" id="GO:0017038">
    <property type="term" value="P:protein import"/>
    <property type="evidence" value="ECO:0007669"/>
    <property type="project" value="TreeGrafter"/>
</dbReference>
<feature type="transmembrane region" description="Helical" evidence="7">
    <location>
        <begin position="20"/>
        <end position="45"/>
    </location>
</feature>
<dbReference type="PANTHER" id="PTHR30625:SF3">
    <property type="entry name" value="TOL-PAL SYSTEM PROTEIN TOLQ"/>
    <property type="match status" value="1"/>
</dbReference>
<dbReference type="RefSeq" id="WP_202819992.1">
    <property type="nucleotide sequence ID" value="NZ_BDGJ01000084.1"/>
</dbReference>
<evidence type="ECO:0000313" key="9">
    <source>
        <dbReference type="EMBL" id="GAW92498.1"/>
    </source>
</evidence>
<dbReference type="EMBL" id="BDGJ01000084">
    <property type="protein sequence ID" value="GAW92498.1"/>
    <property type="molecule type" value="Genomic_DNA"/>
</dbReference>
<comment type="subcellular location">
    <subcellularLocation>
        <location evidence="1">Cell membrane</location>
        <topology evidence="1">Multi-pass membrane protein</topology>
    </subcellularLocation>
    <subcellularLocation>
        <location evidence="6">Membrane</location>
        <topology evidence="6">Multi-pass membrane protein</topology>
    </subcellularLocation>
</comment>
<evidence type="ECO:0000256" key="7">
    <source>
        <dbReference type="SAM" id="Phobius"/>
    </source>
</evidence>
<dbReference type="InterPro" id="IPR050790">
    <property type="entry name" value="ExbB/TolQ_transport"/>
</dbReference>
<dbReference type="AlphaFoldDB" id="A0A1Z5HST3"/>